<feature type="transmembrane region" description="Helical" evidence="1">
    <location>
        <begin position="221"/>
        <end position="245"/>
    </location>
</feature>
<organism evidence="4 5">
    <name type="scientific">Corynebacterium lizhenjunii</name>
    <dbReference type="NCBI Taxonomy" id="2709394"/>
    <lineage>
        <taxon>Bacteria</taxon>
        <taxon>Bacillati</taxon>
        <taxon>Actinomycetota</taxon>
        <taxon>Actinomycetes</taxon>
        <taxon>Mycobacteriales</taxon>
        <taxon>Corynebacteriaceae</taxon>
        <taxon>Corynebacterium</taxon>
    </lineage>
</organism>
<dbReference type="Pfam" id="PF19124">
    <property type="entry name" value="DUF5808"/>
    <property type="match status" value="1"/>
</dbReference>
<gene>
    <name evidence="4" type="ORF">G7Y31_01475</name>
</gene>
<feature type="domain" description="DUF5808" evidence="3">
    <location>
        <begin position="316"/>
        <end position="341"/>
    </location>
</feature>
<dbReference type="InterPro" id="IPR012867">
    <property type="entry name" value="DUF1648"/>
</dbReference>
<feature type="domain" description="DUF1648" evidence="2">
    <location>
        <begin position="137"/>
        <end position="182"/>
    </location>
</feature>
<name>A0A7T0KG01_9CORY</name>
<protein>
    <submittedName>
        <fullName evidence="4">DUF1648 domain-containing protein</fullName>
    </submittedName>
</protein>
<feature type="transmembrane region" description="Helical" evidence="1">
    <location>
        <begin position="257"/>
        <end position="278"/>
    </location>
</feature>
<keyword evidence="1" id="KW-0812">Transmembrane</keyword>
<feature type="transmembrane region" description="Helical" evidence="1">
    <location>
        <begin position="342"/>
        <end position="360"/>
    </location>
</feature>
<dbReference type="Pfam" id="PF07853">
    <property type="entry name" value="DUF1648"/>
    <property type="match status" value="1"/>
</dbReference>
<evidence type="ECO:0000313" key="4">
    <source>
        <dbReference type="EMBL" id="QPK79419.1"/>
    </source>
</evidence>
<evidence type="ECO:0000313" key="5">
    <source>
        <dbReference type="Proteomes" id="UP000594681"/>
    </source>
</evidence>
<evidence type="ECO:0000259" key="2">
    <source>
        <dbReference type="Pfam" id="PF07853"/>
    </source>
</evidence>
<accession>A0A7T0KG01</accession>
<dbReference type="RefSeq" id="WP_165008899.1">
    <property type="nucleotide sequence ID" value="NZ_CP064954.1"/>
</dbReference>
<dbReference type="AlphaFoldDB" id="A0A7T0KG01"/>
<feature type="transmembrane region" description="Helical" evidence="1">
    <location>
        <begin position="128"/>
        <end position="149"/>
    </location>
</feature>
<sequence>MLAVIMVAAVLLAAGVLAALPAFQPASPLGVRVPRAHLADASAPIRTYRLTVTGCGMVAALLAAVFREHPAAFPLSIALPLVGAAVAWQWQRAHLARLKETGRWFEGKATAIAGRITPEDLPRASFPWGWMACSVLVTLVAVYVVAAQWEQIPGIIPTHWGPGMQPDAWSEKSVGSVFIPAFVNLGLIVVMAATIALMRAVRVHPRTDRTTRGQLRSAAQIVACIRGLGVLVFLMSTGIAVLQVASPLPRYAEQMGYALAFMLTLTFIGVIIALVASLRAPARLEQDLAHQNFPDSTAESPNNDHHYRLGLFYYNPADPAIVVDRRAGVGMDFNYAHWQGKAFAAVVLAIVVGSLLAAFIV</sequence>
<dbReference type="EMBL" id="CP064954">
    <property type="protein sequence ID" value="QPK79419.1"/>
    <property type="molecule type" value="Genomic_DNA"/>
</dbReference>
<keyword evidence="5" id="KW-1185">Reference proteome</keyword>
<proteinExistence type="predicted"/>
<reference evidence="4 5" key="1">
    <citation type="submission" date="2020-11" db="EMBL/GenBank/DDBJ databases">
        <title>Corynebacterium sp. ZJ-599.</title>
        <authorList>
            <person name="Zhou J."/>
        </authorList>
    </citation>
    <scope>NUCLEOTIDE SEQUENCE [LARGE SCALE GENOMIC DNA]</scope>
    <source>
        <strain evidence="4 5">ZJ-599</strain>
    </source>
</reference>
<dbReference type="Proteomes" id="UP000594681">
    <property type="component" value="Chromosome"/>
</dbReference>
<feature type="transmembrane region" description="Helical" evidence="1">
    <location>
        <begin position="177"/>
        <end position="201"/>
    </location>
</feature>
<keyword evidence="1" id="KW-0472">Membrane</keyword>
<evidence type="ECO:0000259" key="3">
    <source>
        <dbReference type="Pfam" id="PF19124"/>
    </source>
</evidence>
<keyword evidence="1" id="KW-1133">Transmembrane helix</keyword>
<evidence type="ECO:0000256" key="1">
    <source>
        <dbReference type="SAM" id="Phobius"/>
    </source>
</evidence>
<dbReference type="KEGG" id="cliz:G7Y31_01475"/>
<feature type="transmembrane region" description="Helical" evidence="1">
    <location>
        <begin position="71"/>
        <end position="90"/>
    </location>
</feature>
<dbReference type="InterPro" id="IPR043831">
    <property type="entry name" value="DUF5808"/>
</dbReference>